<evidence type="ECO:0000313" key="2">
    <source>
        <dbReference type="EMBL" id="GAA4306194.1"/>
    </source>
</evidence>
<evidence type="ECO:0000313" key="3">
    <source>
        <dbReference type="Proteomes" id="UP001501844"/>
    </source>
</evidence>
<feature type="signal peptide" evidence="1">
    <location>
        <begin position="1"/>
        <end position="24"/>
    </location>
</feature>
<dbReference type="EMBL" id="BAABGX010000002">
    <property type="protein sequence ID" value="GAA4306194.1"/>
    <property type="molecule type" value="Genomic_DNA"/>
</dbReference>
<organism evidence="2 3">
    <name type="scientific">Nibribacter koreensis</name>
    <dbReference type="NCBI Taxonomy" id="1084519"/>
    <lineage>
        <taxon>Bacteria</taxon>
        <taxon>Pseudomonadati</taxon>
        <taxon>Bacteroidota</taxon>
        <taxon>Cytophagia</taxon>
        <taxon>Cytophagales</taxon>
        <taxon>Hymenobacteraceae</taxon>
        <taxon>Nibribacter</taxon>
    </lineage>
</organism>
<sequence length="50" mass="5536">MKRFLPLISIFALFMLMLSGFAHAQTNRQAAPMQNTFSQPIPANANTAIL</sequence>
<dbReference type="RefSeq" id="WP_345165615.1">
    <property type="nucleotide sequence ID" value="NZ_BAABGX010000002.1"/>
</dbReference>
<name>A0ABP8FKY8_9BACT</name>
<feature type="chain" id="PRO_5046691226" evidence="1">
    <location>
        <begin position="25"/>
        <end position="50"/>
    </location>
</feature>
<protein>
    <submittedName>
        <fullName evidence="2">Uncharacterized protein</fullName>
    </submittedName>
</protein>
<gene>
    <name evidence="2" type="ORF">GCM10023183_21150</name>
</gene>
<keyword evidence="3" id="KW-1185">Reference proteome</keyword>
<keyword evidence="1" id="KW-0732">Signal</keyword>
<comment type="caution">
    <text evidence="2">The sequence shown here is derived from an EMBL/GenBank/DDBJ whole genome shotgun (WGS) entry which is preliminary data.</text>
</comment>
<proteinExistence type="predicted"/>
<evidence type="ECO:0000256" key="1">
    <source>
        <dbReference type="SAM" id="SignalP"/>
    </source>
</evidence>
<accession>A0ABP8FKY8</accession>
<dbReference type="Proteomes" id="UP001501844">
    <property type="component" value="Unassembled WGS sequence"/>
</dbReference>
<reference evidence="3" key="1">
    <citation type="journal article" date="2019" name="Int. J. Syst. Evol. Microbiol.">
        <title>The Global Catalogue of Microorganisms (GCM) 10K type strain sequencing project: providing services to taxonomists for standard genome sequencing and annotation.</title>
        <authorList>
            <consortium name="The Broad Institute Genomics Platform"/>
            <consortium name="The Broad Institute Genome Sequencing Center for Infectious Disease"/>
            <person name="Wu L."/>
            <person name="Ma J."/>
        </authorList>
    </citation>
    <scope>NUCLEOTIDE SEQUENCE [LARGE SCALE GENOMIC DNA]</scope>
    <source>
        <strain evidence="3">JCM 17917</strain>
    </source>
</reference>